<evidence type="ECO:0000256" key="6">
    <source>
        <dbReference type="ARBA" id="ARBA00023136"/>
    </source>
</evidence>
<organism evidence="11 12">
    <name type="scientific">Tolypocladium ophioglossoides (strain CBS 100239)</name>
    <name type="common">Snaketongue truffleclub</name>
    <name type="synonym">Elaphocordyceps ophioglossoides</name>
    <dbReference type="NCBI Taxonomy" id="1163406"/>
    <lineage>
        <taxon>Eukaryota</taxon>
        <taxon>Fungi</taxon>
        <taxon>Dikarya</taxon>
        <taxon>Ascomycota</taxon>
        <taxon>Pezizomycotina</taxon>
        <taxon>Sordariomycetes</taxon>
        <taxon>Hypocreomycetidae</taxon>
        <taxon>Hypocreales</taxon>
        <taxon>Ophiocordycipitaceae</taxon>
        <taxon>Tolypocladium</taxon>
    </lineage>
</organism>
<evidence type="ECO:0000313" key="12">
    <source>
        <dbReference type="Proteomes" id="UP000036947"/>
    </source>
</evidence>
<evidence type="ECO:0000256" key="8">
    <source>
        <dbReference type="ARBA" id="ARBA00035585"/>
    </source>
</evidence>
<evidence type="ECO:0000256" key="5">
    <source>
        <dbReference type="ARBA" id="ARBA00022989"/>
    </source>
</evidence>
<accession>A0A0L0N4K9</accession>
<feature type="transmembrane region" description="Helical" evidence="10">
    <location>
        <begin position="477"/>
        <end position="499"/>
    </location>
</feature>
<evidence type="ECO:0000256" key="1">
    <source>
        <dbReference type="ARBA" id="ARBA00002598"/>
    </source>
</evidence>
<dbReference type="PANTHER" id="PTHR28259:SF1">
    <property type="entry name" value="FLUORIDE EXPORT PROTEIN 1-RELATED"/>
    <property type="match status" value="1"/>
</dbReference>
<evidence type="ECO:0000256" key="10">
    <source>
        <dbReference type="SAM" id="Phobius"/>
    </source>
</evidence>
<dbReference type="Proteomes" id="UP000036947">
    <property type="component" value="Unassembled WGS sequence"/>
</dbReference>
<dbReference type="PANTHER" id="PTHR28259">
    <property type="entry name" value="FLUORIDE EXPORT PROTEIN 1-RELATED"/>
    <property type="match status" value="1"/>
</dbReference>
<feature type="transmembrane region" description="Helical" evidence="10">
    <location>
        <begin position="409"/>
        <end position="432"/>
    </location>
</feature>
<evidence type="ECO:0000256" key="2">
    <source>
        <dbReference type="ARBA" id="ARBA00004651"/>
    </source>
</evidence>
<dbReference type="InterPro" id="IPR003691">
    <property type="entry name" value="FluC"/>
</dbReference>
<dbReference type="STRING" id="1163406.A0A0L0N4K9"/>
<name>A0A0L0N4K9_TOLOC</name>
<keyword evidence="6 10" id="KW-0472">Membrane</keyword>
<feature type="transmembrane region" description="Helical" evidence="10">
    <location>
        <begin position="260"/>
        <end position="288"/>
    </location>
</feature>
<feature type="region of interest" description="Disordered" evidence="9">
    <location>
        <begin position="1"/>
        <end position="76"/>
    </location>
</feature>
<dbReference type="GO" id="GO:1903425">
    <property type="term" value="F:fluoride transmembrane transporter activity"/>
    <property type="evidence" value="ECO:0007669"/>
    <property type="project" value="TreeGrafter"/>
</dbReference>
<feature type="transmembrane region" description="Helical" evidence="10">
    <location>
        <begin position="308"/>
        <end position="336"/>
    </location>
</feature>
<feature type="transmembrane region" description="Helical" evidence="10">
    <location>
        <begin position="357"/>
        <end position="375"/>
    </location>
</feature>
<reference evidence="11 12" key="1">
    <citation type="journal article" date="2015" name="BMC Genomics">
        <title>The genome of the truffle-parasite Tolypocladium ophioglossoides and the evolution of antifungal peptaibiotics.</title>
        <authorList>
            <person name="Quandt C.A."/>
            <person name="Bushley K.E."/>
            <person name="Spatafora J.W."/>
        </authorList>
    </citation>
    <scope>NUCLEOTIDE SEQUENCE [LARGE SCALE GENOMIC DNA]</scope>
    <source>
        <strain evidence="11 12">CBS 100239</strain>
    </source>
</reference>
<evidence type="ECO:0000313" key="11">
    <source>
        <dbReference type="EMBL" id="KND89028.1"/>
    </source>
</evidence>
<dbReference type="OrthoDB" id="409792at2759"/>
<keyword evidence="12" id="KW-1185">Reference proteome</keyword>
<keyword evidence="4 10" id="KW-0812">Transmembrane</keyword>
<feature type="compositionally biased region" description="Basic and acidic residues" evidence="9">
    <location>
        <begin position="47"/>
        <end position="64"/>
    </location>
</feature>
<evidence type="ECO:0000256" key="9">
    <source>
        <dbReference type="SAM" id="MobiDB-lite"/>
    </source>
</evidence>
<comment type="similarity">
    <text evidence="7">Belongs to the fluoride channel Fluc/FEX (TC 1.A.43) family.</text>
</comment>
<keyword evidence="5 10" id="KW-1133">Transmembrane helix</keyword>
<gene>
    <name evidence="11" type="ORF">TOPH_06314</name>
</gene>
<proteinExistence type="inferred from homology"/>
<feature type="transmembrane region" description="Helical" evidence="10">
    <location>
        <begin position="190"/>
        <end position="209"/>
    </location>
</feature>
<sequence>MDDTTRQDDTRWRSVTYDAPETNPNVDDVHSAIPTSDPNSAVGQRITPDEGGERHGASRTPSRDSRHRARRASVADEERYTFPDGWTNLDELAATSPVENVTDARIYRHRSLEETRGDDQAYRRDEQRRASLPPGTAAGPAEAEEKPEEARVSKLLTEVYTLSYLVFFSFLGTLARVGLTALTNYPDAPIIFSTVWANFGGSLVMGFLAEDRMLFRHELGTPTYDQQLARAKRDDEETGSGSGVDLAAAKRAHVATKKTIPLYIGLAIGFCGSFTSFSAFVRDIFLALSNDLVAPGFGPTAVSRNGGYSFMAMLAVITTTVSLALSGLFLGAHLAIASERLTPSIPYPITRKVLDPLAIFLGWGCWLGAVLLSIFPPNDDWRGRATFSLVFAPLGCLLRFYLAVRLNGMVASFPLGTFAANVFGTAVLGMAWDIANVPIGGIVGCQVLQGVEDGFCGCLTTISTWAVELSSLRRRSAYIYGTASVVVSLALMIAIMGGLRWTDGFSALKCR</sequence>
<evidence type="ECO:0000256" key="4">
    <source>
        <dbReference type="ARBA" id="ARBA00022692"/>
    </source>
</evidence>
<comment type="function">
    <text evidence="1">Fluoride channel required for the rapid expulsion of cytoplasmic fluoride.</text>
</comment>
<dbReference type="GO" id="GO:0005886">
    <property type="term" value="C:plasma membrane"/>
    <property type="evidence" value="ECO:0007669"/>
    <property type="project" value="UniProtKB-SubCell"/>
</dbReference>
<dbReference type="AlphaFoldDB" id="A0A0L0N4K9"/>
<protein>
    <submittedName>
        <fullName evidence="11">Membrane protein</fullName>
    </submittedName>
</protein>
<feature type="compositionally biased region" description="Polar residues" evidence="9">
    <location>
        <begin position="33"/>
        <end position="42"/>
    </location>
</feature>
<feature type="compositionally biased region" description="Basic and acidic residues" evidence="9">
    <location>
        <begin position="110"/>
        <end position="129"/>
    </location>
</feature>
<comment type="caution">
    <text evidence="11">The sequence shown here is derived from an EMBL/GenBank/DDBJ whole genome shotgun (WGS) entry which is preliminary data.</text>
</comment>
<feature type="region of interest" description="Disordered" evidence="9">
    <location>
        <begin position="109"/>
        <end position="149"/>
    </location>
</feature>
<feature type="transmembrane region" description="Helical" evidence="10">
    <location>
        <begin position="159"/>
        <end position="178"/>
    </location>
</feature>
<dbReference type="Pfam" id="PF02537">
    <property type="entry name" value="CRCB"/>
    <property type="match status" value="2"/>
</dbReference>
<evidence type="ECO:0000256" key="7">
    <source>
        <dbReference type="ARBA" id="ARBA00035120"/>
    </source>
</evidence>
<comment type="catalytic activity">
    <reaction evidence="8">
        <text>fluoride(in) = fluoride(out)</text>
        <dbReference type="Rhea" id="RHEA:76159"/>
        <dbReference type="ChEBI" id="CHEBI:17051"/>
    </reaction>
    <physiologicalReaction direction="left-to-right" evidence="8">
        <dbReference type="Rhea" id="RHEA:76160"/>
    </physiologicalReaction>
</comment>
<evidence type="ECO:0000256" key="3">
    <source>
        <dbReference type="ARBA" id="ARBA00022475"/>
    </source>
</evidence>
<comment type="subcellular location">
    <subcellularLocation>
        <location evidence="2">Cell membrane</location>
        <topology evidence="2">Multi-pass membrane protein</topology>
    </subcellularLocation>
</comment>
<keyword evidence="3" id="KW-1003">Cell membrane</keyword>
<feature type="compositionally biased region" description="Basic and acidic residues" evidence="9">
    <location>
        <begin position="1"/>
        <end position="12"/>
    </location>
</feature>
<feature type="transmembrane region" description="Helical" evidence="10">
    <location>
        <begin position="381"/>
        <end position="402"/>
    </location>
</feature>
<dbReference type="EMBL" id="LFRF01000021">
    <property type="protein sequence ID" value="KND89028.1"/>
    <property type="molecule type" value="Genomic_DNA"/>
</dbReference>